<dbReference type="PROSITE" id="PS51746">
    <property type="entry name" value="PPM_2"/>
    <property type="match status" value="1"/>
</dbReference>
<accession>A0A1H3Q5D0</accession>
<dbReference type="Gene3D" id="3.60.40.10">
    <property type="entry name" value="PPM-type phosphatase domain"/>
    <property type="match status" value="1"/>
</dbReference>
<proteinExistence type="predicted"/>
<dbReference type="RefSeq" id="WP_093314587.1">
    <property type="nucleotide sequence ID" value="NZ_FNPV01000008.1"/>
</dbReference>
<gene>
    <name evidence="2" type="ORF">SAMN05192546_10883</name>
</gene>
<dbReference type="SMART" id="SM00332">
    <property type="entry name" value="PP2Cc"/>
    <property type="match status" value="1"/>
</dbReference>
<dbReference type="EMBL" id="FNPV01000008">
    <property type="protein sequence ID" value="SDZ08328.1"/>
    <property type="molecule type" value="Genomic_DNA"/>
</dbReference>
<sequence length="242" mass="27479">MKILHATISKTGGRKRNEDYCGCYTKEGLLCAVLADGLGGHRGGEKASRTAVQSVLEDFGDYPDCSAEGLHRYFIKANKRLAEGQVYEPHLAGMKTTLVIWAGNHQRGIWGHIGDSRLYHFRGGKMISCTKDHSLPQKLADIGEIDPSEIRHHEDRNRLTAVMDGSESMKWQILEKPVELERRDALLLCTDGFWEYLEEGEMEESFRNSNDPQEWLEIMEGRIRERAPKDQDNYTAIALTVK</sequence>
<dbReference type="InterPro" id="IPR036457">
    <property type="entry name" value="PPM-type-like_dom_sf"/>
</dbReference>
<keyword evidence="3" id="KW-1185">Reference proteome</keyword>
<dbReference type="SUPFAM" id="SSF81606">
    <property type="entry name" value="PP2C-like"/>
    <property type="match status" value="1"/>
</dbReference>
<dbReference type="InterPro" id="IPR001932">
    <property type="entry name" value="PPM-type_phosphatase-like_dom"/>
</dbReference>
<dbReference type="AlphaFoldDB" id="A0A1H3Q5D0"/>
<evidence type="ECO:0000313" key="2">
    <source>
        <dbReference type="EMBL" id="SDZ08328.1"/>
    </source>
</evidence>
<dbReference type="SMART" id="SM00331">
    <property type="entry name" value="PP2C_SIG"/>
    <property type="match status" value="1"/>
</dbReference>
<protein>
    <submittedName>
        <fullName evidence="2">Serine/threonine protein phosphatase PrpC</fullName>
    </submittedName>
</protein>
<organism evidence="2 3">
    <name type="scientific">Tindallia californiensis</name>
    <dbReference type="NCBI Taxonomy" id="159292"/>
    <lineage>
        <taxon>Bacteria</taxon>
        <taxon>Bacillati</taxon>
        <taxon>Bacillota</taxon>
        <taxon>Clostridia</taxon>
        <taxon>Peptostreptococcales</taxon>
        <taxon>Tindalliaceae</taxon>
        <taxon>Tindallia</taxon>
    </lineage>
</organism>
<dbReference type="Pfam" id="PF13672">
    <property type="entry name" value="PP2C_2"/>
    <property type="match status" value="1"/>
</dbReference>
<dbReference type="Proteomes" id="UP000199230">
    <property type="component" value="Unassembled WGS sequence"/>
</dbReference>
<dbReference type="CDD" id="cd00143">
    <property type="entry name" value="PP2Cc"/>
    <property type="match status" value="1"/>
</dbReference>
<dbReference type="OrthoDB" id="9801841at2"/>
<reference evidence="2 3" key="1">
    <citation type="submission" date="2016-10" db="EMBL/GenBank/DDBJ databases">
        <authorList>
            <person name="de Groot N.N."/>
        </authorList>
    </citation>
    <scope>NUCLEOTIDE SEQUENCE [LARGE SCALE GENOMIC DNA]</scope>
    <source>
        <strain evidence="2 3">APO</strain>
    </source>
</reference>
<dbReference type="STRING" id="159292.SAMN05192546_10883"/>
<evidence type="ECO:0000313" key="3">
    <source>
        <dbReference type="Proteomes" id="UP000199230"/>
    </source>
</evidence>
<evidence type="ECO:0000259" key="1">
    <source>
        <dbReference type="PROSITE" id="PS51746"/>
    </source>
</evidence>
<feature type="domain" description="PPM-type phosphatase" evidence="1">
    <location>
        <begin position="2"/>
        <end position="241"/>
    </location>
</feature>
<name>A0A1H3Q5D0_9FIRM</name>